<evidence type="ECO:0000313" key="1">
    <source>
        <dbReference type="EMBL" id="GAP63322.1"/>
    </source>
</evidence>
<evidence type="ECO:0000313" key="2">
    <source>
        <dbReference type="EMBL" id="KPL87719.1"/>
    </source>
</evidence>
<organism evidence="1 3">
    <name type="scientific">Ardenticatena maritima</name>
    <dbReference type="NCBI Taxonomy" id="872965"/>
    <lineage>
        <taxon>Bacteria</taxon>
        <taxon>Bacillati</taxon>
        <taxon>Chloroflexota</taxon>
        <taxon>Ardenticatenia</taxon>
        <taxon>Ardenticatenales</taxon>
        <taxon>Ardenticatenaceae</taxon>
        <taxon>Ardenticatena</taxon>
    </lineage>
</organism>
<reference evidence="1 3" key="1">
    <citation type="journal article" date="2015" name="Genome Announc.">
        <title>Draft Genome Sequence of a Heterotrophic Facultative Anaerobic Thermophilic Bacterium, Ardenticatena maritima Strain 110ST.</title>
        <authorList>
            <person name="Kawaichi S."/>
            <person name="Yoshida T."/>
            <person name="Sako Y."/>
            <person name="Nakamura R."/>
        </authorList>
    </citation>
    <scope>NUCLEOTIDE SEQUENCE [LARGE SCALE GENOMIC DNA]</scope>
    <source>
        <strain evidence="1 3">110S</strain>
    </source>
</reference>
<dbReference type="EMBL" id="BBZA01000137">
    <property type="protein sequence ID" value="GAP63322.1"/>
    <property type="molecule type" value="Genomic_DNA"/>
</dbReference>
<evidence type="ECO:0000313" key="3">
    <source>
        <dbReference type="Proteomes" id="UP000037784"/>
    </source>
</evidence>
<name>A0A0M8K984_9CHLR</name>
<dbReference type="Proteomes" id="UP000050502">
    <property type="component" value="Unassembled WGS sequence"/>
</dbReference>
<reference evidence="3" key="3">
    <citation type="submission" date="2015-08" db="EMBL/GenBank/DDBJ databases">
        <title>Draft Genome Sequence of a Heterotrophic Facultative Anaerobic Bacterium Ardenticatena maritima Strain 110S.</title>
        <authorList>
            <person name="Kawaichi S."/>
            <person name="Yoshida T."/>
            <person name="Sako Y."/>
            <person name="Nakamura R."/>
        </authorList>
    </citation>
    <scope>NUCLEOTIDE SEQUENCE [LARGE SCALE GENOMIC DNA]</scope>
    <source>
        <strain evidence="3">110S</strain>
    </source>
</reference>
<sequence length="206" mass="22612">MNYLHPPRKGEALVQSGTAQVEDASGAYLETWEHYRAPDGSRLVRIEQTGAHTRLVHVILSPTGVLDRLQVRVSLADGRHEQTYTFFDDSVLIADNRVAGRQAIPPVQIVLTPFAAVPLWQSPPRGDVSALVVSAAPGGRLHWEERTLHIAPPETETLTLGGQPIAAHRYTLSGDDFSATLWLDDAGMLLQAQTPAYTAHLTRRGW</sequence>
<dbReference type="Proteomes" id="UP000037784">
    <property type="component" value="Unassembled WGS sequence"/>
</dbReference>
<dbReference type="AlphaFoldDB" id="A0A0M8K984"/>
<keyword evidence="3" id="KW-1185">Reference proteome</keyword>
<comment type="caution">
    <text evidence="1">The sequence shown here is derived from an EMBL/GenBank/DDBJ whole genome shotgun (WGS) entry which is preliminary data.</text>
</comment>
<dbReference type="InParanoid" id="A0A0M8K984"/>
<proteinExistence type="predicted"/>
<dbReference type="RefSeq" id="WP_054493175.1">
    <property type="nucleotide sequence ID" value="NZ_BBZA01000137.1"/>
</dbReference>
<dbReference type="EMBL" id="LGKN01000005">
    <property type="protein sequence ID" value="KPL87719.1"/>
    <property type="molecule type" value="Genomic_DNA"/>
</dbReference>
<evidence type="ECO:0000313" key="4">
    <source>
        <dbReference type="Proteomes" id="UP000050502"/>
    </source>
</evidence>
<dbReference type="STRING" id="872965.SE16_08980"/>
<accession>A0A0M8K984</accession>
<protein>
    <submittedName>
        <fullName evidence="1">Uncharacterized protein</fullName>
    </submittedName>
</protein>
<reference evidence="2 4" key="2">
    <citation type="submission" date="2015-07" db="EMBL/GenBank/DDBJ databases">
        <title>Whole genome sequence of Ardenticatena maritima DSM 23922.</title>
        <authorList>
            <person name="Hemp J."/>
            <person name="Ward L.M."/>
            <person name="Pace L.A."/>
            <person name="Fischer W.W."/>
        </authorList>
    </citation>
    <scope>NUCLEOTIDE SEQUENCE [LARGE SCALE GENOMIC DNA]</scope>
    <source>
        <strain evidence="2 4">110S</strain>
    </source>
</reference>
<gene>
    <name evidence="1" type="ORF">ARMA_1745</name>
    <name evidence="2" type="ORF">SE16_08980</name>
</gene>